<dbReference type="SUPFAM" id="SSF46785">
    <property type="entry name" value="Winged helix' DNA-binding domain"/>
    <property type="match status" value="1"/>
</dbReference>
<organism evidence="6 7">
    <name type="scientific">Methylobacterium isbiliense</name>
    <dbReference type="NCBI Taxonomy" id="315478"/>
    <lineage>
        <taxon>Bacteria</taxon>
        <taxon>Pseudomonadati</taxon>
        <taxon>Pseudomonadota</taxon>
        <taxon>Alphaproteobacteria</taxon>
        <taxon>Hyphomicrobiales</taxon>
        <taxon>Methylobacteriaceae</taxon>
        <taxon>Methylobacterium</taxon>
    </lineage>
</organism>
<gene>
    <name evidence="6" type="primary">hdfR_5</name>
    <name evidence="6" type="ORF">GMJLKIPL_3323</name>
</gene>
<reference evidence="6" key="1">
    <citation type="journal article" date="2021" name="Front. Microbiol.">
        <title>Comprehensive Comparative Genomics and Phenotyping of Methylobacterium Species.</title>
        <authorList>
            <person name="Alessa O."/>
            <person name="Ogura Y."/>
            <person name="Fujitani Y."/>
            <person name="Takami H."/>
            <person name="Hayashi T."/>
            <person name="Sahin N."/>
            <person name="Tani A."/>
        </authorList>
    </citation>
    <scope>NUCLEOTIDE SEQUENCE</scope>
    <source>
        <strain evidence="6">DSM 17168</strain>
    </source>
</reference>
<dbReference type="Gene3D" id="1.10.10.10">
    <property type="entry name" value="Winged helix-like DNA-binding domain superfamily/Winged helix DNA-binding domain"/>
    <property type="match status" value="1"/>
</dbReference>
<dbReference type="PROSITE" id="PS50931">
    <property type="entry name" value="HTH_LYSR"/>
    <property type="match status" value="1"/>
</dbReference>
<dbReference type="InterPro" id="IPR050176">
    <property type="entry name" value="LTTR"/>
</dbReference>
<dbReference type="InterPro" id="IPR036390">
    <property type="entry name" value="WH_DNA-bd_sf"/>
</dbReference>
<dbReference type="RefSeq" id="WP_238236288.1">
    <property type="nucleotide sequence ID" value="NZ_BPQQ01000037.1"/>
</dbReference>
<comment type="caution">
    <text evidence="6">The sequence shown here is derived from an EMBL/GenBank/DDBJ whole genome shotgun (WGS) entry which is preliminary data.</text>
</comment>
<dbReference type="PANTHER" id="PTHR30579">
    <property type="entry name" value="TRANSCRIPTIONAL REGULATOR"/>
    <property type="match status" value="1"/>
</dbReference>
<dbReference type="Proteomes" id="UP001055153">
    <property type="component" value="Unassembled WGS sequence"/>
</dbReference>
<keyword evidence="4" id="KW-0804">Transcription</keyword>
<reference evidence="6" key="2">
    <citation type="submission" date="2021-08" db="EMBL/GenBank/DDBJ databases">
        <authorList>
            <person name="Tani A."/>
            <person name="Ola A."/>
            <person name="Ogura Y."/>
            <person name="Katsura K."/>
            <person name="Hayashi T."/>
        </authorList>
    </citation>
    <scope>NUCLEOTIDE SEQUENCE</scope>
    <source>
        <strain evidence="6">DSM 17168</strain>
    </source>
</reference>
<feature type="domain" description="HTH lysR-type" evidence="5">
    <location>
        <begin position="1"/>
        <end position="59"/>
    </location>
</feature>
<dbReference type="InterPro" id="IPR005119">
    <property type="entry name" value="LysR_subst-bd"/>
</dbReference>
<keyword evidence="7" id="KW-1185">Reference proteome</keyword>
<dbReference type="InterPro" id="IPR036388">
    <property type="entry name" value="WH-like_DNA-bd_sf"/>
</dbReference>
<accession>A0ABQ4SG69</accession>
<dbReference type="SUPFAM" id="SSF53850">
    <property type="entry name" value="Periplasmic binding protein-like II"/>
    <property type="match status" value="1"/>
</dbReference>
<evidence type="ECO:0000256" key="2">
    <source>
        <dbReference type="ARBA" id="ARBA00023015"/>
    </source>
</evidence>
<proteinExistence type="inferred from homology"/>
<dbReference type="Gene3D" id="3.40.190.290">
    <property type="match status" value="1"/>
</dbReference>
<dbReference type="Pfam" id="PF00126">
    <property type="entry name" value="HTH_1"/>
    <property type="match status" value="1"/>
</dbReference>
<evidence type="ECO:0000313" key="6">
    <source>
        <dbReference type="EMBL" id="GJE01393.1"/>
    </source>
</evidence>
<name>A0ABQ4SG69_9HYPH</name>
<comment type="similarity">
    <text evidence="1">Belongs to the LysR transcriptional regulatory family.</text>
</comment>
<dbReference type="PANTHER" id="PTHR30579:SF3">
    <property type="entry name" value="TRANSCRIPTIONAL REGULATORY PROTEIN"/>
    <property type="match status" value="1"/>
</dbReference>
<evidence type="ECO:0000259" key="5">
    <source>
        <dbReference type="PROSITE" id="PS50931"/>
    </source>
</evidence>
<evidence type="ECO:0000313" key="7">
    <source>
        <dbReference type="Proteomes" id="UP001055153"/>
    </source>
</evidence>
<evidence type="ECO:0000256" key="3">
    <source>
        <dbReference type="ARBA" id="ARBA00023125"/>
    </source>
</evidence>
<evidence type="ECO:0000256" key="1">
    <source>
        <dbReference type="ARBA" id="ARBA00009437"/>
    </source>
</evidence>
<evidence type="ECO:0000256" key="4">
    <source>
        <dbReference type="ARBA" id="ARBA00023163"/>
    </source>
</evidence>
<dbReference type="InterPro" id="IPR000847">
    <property type="entry name" value="LysR_HTH_N"/>
</dbReference>
<protein>
    <submittedName>
        <fullName evidence="6">HTH-type transcriptional regulator HdfR</fullName>
    </submittedName>
</protein>
<dbReference type="Pfam" id="PF03466">
    <property type="entry name" value="LysR_substrate"/>
    <property type="match status" value="1"/>
</dbReference>
<sequence length="300" mass="31658">MEDWEAWRTLLAVARTGRLSAAAALLGVDATTAGRRVRRLEADLGRPLLGRAGGLLVPTQACRDLLPGLETAERALREAGAALRRDPESPDGPGWRVVRVTAVAVLCDHLLAPAMPRLVADRPALGLELIAEDRNLSLTRREADLAVRLGPLSAPHAGAREIGRLDYGVYAAAGAAAPERLPWAALDAAQGHLPEVRHAERQAGRPGPRHRASRLETLRRLALAGGVRSVLPDVMAARDSRLQRLGNGPAVSRPVYLIGHPEDAEAPAVRAVAAWIEGLFAGPAGPAEAGPPLALRAAAR</sequence>
<keyword evidence="3" id="KW-0238">DNA-binding</keyword>
<keyword evidence="2" id="KW-0805">Transcription regulation</keyword>
<dbReference type="EMBL" id="BPQQ01000037">
    <property type="protein sequence ID" value="GJE01393.1"/>
    <property type="molecule type" value="Genomic_DNA"/>
</dbReference>